<dbReference type="EMBL" id="CP102480">
    <property type="protein sequence ID" value="UUX51913.1"/>
    <property type="molecule type" value="Genomic_DNA"/>
</dbReference>
<dbReference type="InterPro" id="IPR011006">
    <property type="entry name" value="CheY-like_superfamily"/>
</dbReference>
<accession>A0A9J7AZR7</accession>
<dbReference type="SMART" id="SM00448">
    <property type="entry name" value="REC"/>
    <property type="match status" value="1"/>
</dbReference>
<dbReference type="KEGG" id="naci:NUH88_09455"/>
<name>A0A9J7AZR7_9PROT</name>
<feature type="domain" description="Response regulatory" evidence="3">
    <location>
        <begin position="11"/>
        <end position="130"/>
    </location>
</feature>
<keyword evidence="1" id="KW-0597">Phosphoprotein</keyword>
<sequence length="161" mass="17952">MTEKVDFSNVHFLIVDSNQLSADLARDLLLTMGATTVFVAHGYDEAVAALKSNIVDVLLTELHLPPKSGLELIREVRTGKTGAPRQIPILVMSALSAKDHVFDARDAGVTEFIAKPYGVEGFYRRMVGIIAHPRAFVDSDKYFGPDRRRRQLPYDGPDRRQ</sequence>
<dbReference type="PANTHER" id="PTHR44591:SF3">
    <property type="entry name" value="RESPONSE REGULATORY DOMAIN-CONTAINING PROTEIN"/>
    <property type="match status" value="1"/>
</dbReference>
<keyword evidence="5" id="KW-1185">Reference proteome</keyword>
<dbReference type="AlphaFoldDB" id="A0A9J7AZR7"/>
<dbReference type="PROSITE" id="PS50110">
    <property type="entry name" value="RESPONSE_REGULATORY"/>
    <property type="match status" value="1"/>
</dbReference>
<protein>
    <submittedName>
        <fullName evidence="4">Response regulator</fullName>
    </submittedName>
</protein>
<proteinExistence type="predicted"/>
<dbReference type="InterPro" id="IPR050595">
    <property type="entry name" value="Bact_response_regulator"/>
</dbReference>
<evidence type="ECO:0000256" key="1">
    <source>
        <dbReference type="ARBA" id="ARBA00022553"/>
    </source>
</evidence>
<evidence type="ECO:0000313" key="5">
    <source>
        <dbReference type="Proteomes" id="UP001060336"/>
    </source>
</evidence>
<evidence type="ECO:0000259" key="3">
    <source>
        <dbReference type="PROSITE" id="PS50110"/>
    </source>
</evidence>
<dbReference type="Gene3D" id="3.40.50.2300">
    <property type="match status" value="1"/>
</dbReference>
<dbReference type="RefSeq" id="WP_257771666.1">
    <property type="nucleotide sequence ID" value="NZ_CP102480.1"/>
</dbReference>
<dbReference type="PANTHER" id="PTHR44591">
    <property type="entry name" value="STRESS RESPONSE REGULATOR PROTEIN 1"/>
    <property type="match status" value="1"/>
</dbReference>
<dbReference type="CDD" id="cd17546">
    <property type="entry name" value="REC_hyHK_CKI1_RcsC-like"/>
    <property type="match status" value="1"/>
</dbReference>
<reference evidence="4" key="1">
    <citation type="submission" date="2022-08" db="EMBL/GenBank/DDBJ databases">
        <title>Nisaea acidiphila sp. nov., isolated from a marine algal debris and emended description of the genus Nisaea Urios et al. 2008.</title>
        <authorList>
            <person name="Kwon K."/>
        </authorList>
    </citation>
    <scope>NUCLEOTIDE SEQUENCE</scope>
    <source>
        <strain evidence="4">MEBiC11861</strain>
    </source>
</reference>
<evidence type="ECO:0000313" key="4">
    <source>
        <dbReference type="EMBL" id="UUX51913.1"/>
    </source>
</evidence>
<dbReference type="GO" id="GO:0000160">
    <property type="term" value="P:phosphorelay signal transduction system"/>
    <property type="evidence" value="ECO:0007669"/>
    <property type="project" value="InterPro"/>
</dbReference>
<dbReference type="Proteomes" id="UP001060336">
    <property type="component" value="Chromosome"/>
</dbReference>
<gene>
    <name evidence="4" type="ORF">NUH88_09455</name>
</gene>
<dbReference type="Pfam" id="PF00072">
    <property type="entry name" value="Response_reg"/>
    <property type="match status" value="1"/>
</dbReference>
<dbReference type="SUPFAM" id="SSF52172">
    <property type="entry name" value="CheY-like"/>
    <property type="match status" value="1"/>
</dbReference>
<organism evidence="4 5">
    <name type="scientific">Nisaea acidiphila</name>
    <dbReference type="NCBI Taxonomy" id="1862145"/>
    <lineage>
        <taxon>Bacteria</taxon>
        <taxon>Pseudomonadati</taxon>
        <taxon>Pseudomonadota</taxon>
        <taxon>Alphaproteobacteria</taxon>
        <taxon>Rhodospirillales</taxon>
        <taxon>Thalassobaculaceae</taxon>
        <taxon>Nisaea</taxon>
    </lineage>
</organism>
<comment type="caution">
    <text evidence="2">Lacks conserved residue(s) required for the propagation of feature annotation.</text>
</comment>
<dbReference type="InterPro" id="IPR001789">
    <property type="entry name" value="Sig_transdc_resp-reg_receiver"/>
</dbReference>
<evidence type="ECO:0000256" key="2">
    <source>
        <dbReference type="PROSITE-ProRule" id="PRU00169"/>
    </source>
</evidence>